<dbReference type="OrthoDB" id="2290221at2759"/>
<dbReference type="STRING" id="1043004.A0A074WDU4"/>
<dbReference type="InterPro" id="IPR013745">
    <property type="entry name" value="Bit61/PRR5"/>
</dbReference>
<reference evidence="2 3" key="1">
    <citation type="journal article" date="2014" name="BMC Genomics">
        <title>Genome sequencing of four Aureobasidium pullulans varieties: biotechnological potential, stress tolerance, and description of new species.</title>
        <authorList>
            <person name="Gostin Ar C."/>
            <person name="Ohm R.A."/>
            <person name="Kogej T."/>
            <person name="Sonjak S."/>
            <person name="Turk M."/>
            <person name="Zajc J."/>
            <person name="Zalar P."/>
            <person name="Grube M."/>
            <person name="Sun H."/>
            <person name="Han J."/>
            <person name="Sharma A."/>
            <person name="Chiniquy J."/>
            <person name="Ngan C.Y."/>
            <person name="Lipzen A."/>
            <person name="Barry K."/>
            <person name="Grigoriev I.V."/>
            <person name="Gunde-Cimerman N."/>
        </authorList>
    </citation>
    <scope>NUCLEOTIDE SEQUENCE [LARGE SCALE GENOMIC DNA]</scope>
    <source>
        <strain evidence="2 3">CBS 147.97</strain>
    </source>
</reference>
<feature type="compositionally biased region" description="Basic and acidic residues" evidence="1">
    <location>
        <begin position="252"/>
        <end position="269"/>
    </location>
</feature>
<evidence type="ECO:0000313" key="3">
    <source>
        <dbReference type="Proteomes" id="UP000027730"/>
    </source>
</evidence>
<accession>A0A074WDU4</accession>
<protein>
    <submittedName>
        <fullName evidence="2">HbrB-like protein</fullName>
    </submittedName>
</protein>
<feature type="region of interest" description="Disordered" evidence="1">
    <location>
        <begin position="553"/>
        <end position="648"/>
    </location>
</feature>
<proteinExistence type="predicted"/>
<dbReference type="EMBL" id="KL584720">
    <property type="protein sequence ID" value="KEQ69729.1"/>
    <property type="molecule type" value="Genomic_DNA"/>
</dbReference>
<evidence type="ECO:0000256" key="1">
    <source>
        <dbReference type="SAM" id="MobiDB-lite"/>
    </source>
</evidence>
<feature type="region of interest" description="Disordered" evidence="1">
    <location>
        <begin position="1"/>
        <end position="33"/>
    </location>
</feature>
<dbReference type="RefSeq" id="XP_013423860.1">
    <property type="nucleotide sequence ID" value="XM_013568406.1"/>
</dbReference>
<name>A0A074WDU4_9PEZI</name>
<organism evidence="2 3">
    <name type="scientific">Aureobasidium namibiae CBS 147.97</name>
    <dbReference type="NCBI Taxonomy" id="1043004"/>
    <lineage>
        <taxon>Eukaryota</taxon>
        <taxon>Fungi</taxon>
        <taxon>Dikarya</taxon>
        <taxon>Ascomycota</taxon>
        <taxon>Pezizomycotina</taxon>
        <taxon>Dothideomycetes</taxon>
        <taxon>Dothideomycetidae</taxon>
        <taxon>Dothideales</taxon>
        <taxon>Saccotheciaceae</taxon>
        <taxon>Aureobasidium</taxon>
    </lineage>
</organism>
<feature type="compositionally biased region" description="Polar residues" evidence="1">
    <location>
        <begin position="217"/>
        <end position="248"/>
    </location>
</feature>
<feature type="compositionally biased region" description="Polar residues" evidence="1">
    <location>
        <begin position="275"/>
        <end position="287"/>
    </location>
</feature>
<dbReference type="PANTHER" id="PTHR32428:SF2">
    <property type="entry name" value="TARGET OF RAPAMYCIN COMPLEX 2 SUBUNIT BIT61-RELATED"/>
    <property type="match status" value="1"/>
</dbReference>
<feature type="region of interest" description="Disordered" evidence="1">
    <location>
        <begin position="483"/>
        <end position="511"/>
    </location>
</feature>
<feature type="compositionally biased region" description="Gly residues" evidence="1">
    <location>
        <begin position="726"/>
        <end position="741"/>
    </location>
</feature>
<feature type="compositionally biased region" description="Low complexity" evidence="1">
    <location>
        <begin position="495"/>
        <end position="507"/>
    </location>
</feature>
<keyword evidence="3" id="KW-1185">Reference proteome</keyword>
<dbReference type="AlphaFoldDB" id="A0A074WDU4"/>
<dbReference type="PANTHER" id="PTHR32428">
    <property type="entry name" value="TARGET OF RAPAMYCIN COMPLEX 2 SUBUNIT BIT61-RELATED"/>
    <property type="match status" value="1"/>
</dbReference>
<feature type="region of interest" description="Disordered" evidence="1">
    <location>
        <begin position="72"/>
        <end position="108"/>
    </location>
</feature>
<gene>
    <name evidence="2" type="ORF">M436DRAFT_55266</name>
</gene>
<feature type="compositionally biased region" description="Polar residues" evidence="1">
    <location>
        <begin position="587"/>
        <end position="648"/>
    </location>
</feature>
<dbReference type="HOGENOM" id="CLU_005193_1_0_1"/>
<feature type="compositionally biased region" description="Low complexity" evidence="1">
    <location>
        <begin position="555"/>
        <end position="568"/>
    </location>
</feature>
<feature type="region of interest" description="Disordered" evidence="1">
    <location>
        <begin position="715"/>
        <end position="741"/>
    </location>
</feature>
<dbReference type="GO" id="GO:0038203">
    <property type="term" value="P:TORC2 signaling"/>
    <property type="evidence" value="ECO:0007669"/>
    <property type="project" value="TreeGrafter"/>
</dbReference>
<feature type="region of interest" description="Disordered" evidence="1">
    <location>
        <begin position="189"/>
        <end position="308"/>
    </location>
</feature>
<dbReference type="Proteomes" id="UP000027730">
    <property type="component" value="Unassembled WGS sequence"/>
</dbReference>
<dbReference type="GO" id="GO:0031932">
    <property type="term" value="C:TORC2 complex"/>
    <property type="evidence" value="ECO:0007669"/>
    <property type="project" value="TreeGrafter"/>
</dbReference>
<sequence>MPASQIAAQAAMHHMHNPPTDRKRPNPPLQPINVAATRYDPRIASPTALSPPPLQSSNIDSRITATTAANVAFPRSPGPMPSPHALTADQPVSAPHIPLPAEPKLKERSKMKLFHKPKSIGITKDKDFDKKAAPALPSPNRGLLRAGFASASMTSLTDPNSSAAASVYSSANTSTSTLVPVTTTATAAFDKKEDKEKPRHHFLSRQKQKDRGALPLSSASSNSTAVDPNAPQSLYSFTPQSPGFSKSVSGLDLRHGGRALREKKKEEKAAAAAATNLTPTMSNTSGNLLRDDSRSDFGGPSSLDSASILGPPSSNSLFSLPLYEPQPTMSAAAFNNLGNSMGLHGITADDAWPLLKARLLNIFSGEDLRTPIEDFNLLVSVHIRRCIQKRAPVLLVEDLRELLTTGFSSLAQTLQRVPDERLVTRLVAIWQTTFSSILPFIQAVFLPLDLEFRGHGSIMSAREAQEFWGAFVPAEMPPLPFTRKQSSSFDEMRPSSSGGATITSSTSNRMPGLGEELDVRRIALIVFRDVVLLPRHETLLAIFSRLSLDSINTTPIPSNLSSSPPMSSNRGRGFSNPAAGGAERPSTGGSLSPRLGSSYNSNANYLDSGNTTIVSSPPVQHSRSRATSNTSAGSFGTSLPHSTSHYPTTSIDSKLPTFADPAQVTQTVARMLQCVSVVAGAQTGDQSQAVVERLTRELKYNWLGRGRTGRQRRGWVGVKGKNTGSMGQGQGQVNGLGVVGA</sequence>
<dbReference type="Pfam" id="PF08539">
    <property type="entry name" value="HbrB"/>
    <property type="match status" value="1"/>
</dbReference>
<feature type="compositionally biased region" description="Low complexity" evidence="1">
    <location>
        <begin position="1"/>
        <end position="12"/>
    </location>
</feature>
<evidence type="ECO:0000313" key="2">
    <source>
        <dbReference type="EMBL" id="KEQ69729.1"/>
    </source>
</evidence>
<dbReference type="GeneID" id="25412098"/>